<evidence type="ECO:0000313" key="2">
    <source>
        <dbReference type="EMBL" id="OFV69482.1"/>
    </source>
</evidence>
<sequence length="90" mass="10476">MKKIPQRTCVICHSKFDKRDLFRIVSDKSGEIFFDPTGKANGRGAYVCQSDACVDQFLNKNYLERAFKRKVESDVVEIVRQQLSEKKQMK</sequence>
<dbReference type="SUPFAM" id="SSF64376">
    <property type="entry name" value="YlxR-like"/>
    <property type="match status" value="1"/>
</dbReference>
<dbReference type="InterPro" id="IPR035931">
    <property type="entry name" value="YlxR-like_sf"/>
</dbReference>
<dbReference type="PANTHER" id="PTHR34215:SF1">
    <property type="entry name" value="YLXR DOMAIN-CONTAINING PROTEIN"/>
    <property type="match status" value="1"/>
</dbReference>
<proteinExistence type="predicted"/>
<dbReference type="OrthoDB" id="9813251at2"/>
<gene>
    <name evidence="2" type="ORF">ACWI_29370</name>
    <name evidence="3" type="ORF">FXB42_05660</name>
    <name evidence="4" type="ORF">LNN31_09300</name>
</gene>
<dbReference type="AlphaFoldDB" id="A0A1F2PF36"/>
<dbReference type="CDD" id="cd00279">
    <property type="entry name" value="YlxR"/>
    <property type="match status" value="1"/>
</dbReference>
<dbReference type="EMBL" id="LKEU01000039">
    <property type="protein sequence ID" value="OFV69482.1"/>
    <property type="molecule type" value="Genomic_DNA"/>
</dbReference>
<evidence type="ECO:0000259" key="1">
    <source>
        <dbReference type="Pfam" id="PF04296"/>
    </source>
</evidence>
<evidence type="ECO:0000313" key="6">
    <source>
        <dbReference type="Proteomes" id="UP000322619"/>
    </source>
</evidence>
<dbReference type="NCBIfam" id="NF047356">
    <property type="entry name" value="RNA_bind_RnpM"/>
    <property type="match status" value="1"/>
</dbReference>
<evidence type="ECO:0000313" key="7">
    <source>
        <dbReference type="Proteomes" id="UP001163550"/>
    </source>
</evidence>
<evidence type="ECO:0000313" key="5">
    <source>
        <dbReference type="Proteomes" id="UP000176244"/>
    </source>
</evidence>
<dbReference type="Proteomes" id="UP000322619">
    <property type="component" value="Unassembled WGS sequence"/>
</dbReference>
<reference evidence="4" key="3">
    <citation type="submission" date="2021-11" db="EMBL/GenBank/DDBJ databases">
        <title>Isoprene-degrading acetogen.</title>
        <authorList>
            <person name="Yang Y."/>
            <person name="Jin H."/>
            <person name="Yan J."/>
        </authorList>
    </citation>
    <scope>NUCLEOTIDE SEQUENCE</scope>
    <source>
        <strain evidence="4">Berkeley</strain>
    </source>
</reference>
<dbReference type="Pfam" id="PF04296">
    <property type="entry name" value="YlxR"/>
    <property type="match status" value="1"/>
</dbReference>
<evidence type="ECO:0000313" key="4">
    <source>
        <dbReference type="EMBL" id="UYO64599.1"/>
    </source>
</evidence>
<dbReference type="EMBL" id="CP087994">
    <property type="protein sequence ID" value="UYO64599.1"/>
    <property type="molecule type" value="Genomic_DNA"/>
</dbReference>
<dbReference type="InterPro" id="IPR007393">
    <property type="entry name" value="YlxR_dom"/>
</dbReference>
<organism evidence="2 5">
    <name type="scientific">Acetobacterium wieringae</name>
    <dbReference type="NCBI Taxonomy" id="52694"/>
    <lineage>
        <taxon>Bacteria</taxon>
        <taxon>Bacillati</taxon>
        <taxon>Bacillota</taxon>
        <taxon>Clostridia</taxon>
        <taxon>Eubacteriales</taxon>
        <taxon>Eubacteriaceae</taxon>
        <taxon>Acetobacterium</taxon>
    </lineage>
</organism>
<dbReference type="Proteomes" id="UP001163550">
    <property type="component" value="Chromosome"/>
</dbReference>
<evidence type="ECO:0000313" key="3">
    <source>
        <dbReference type="EMBL" id="TYC87143.1"/>
    </source>
</evidence>
<dbReference type="EMBL" id="VSLA01000007">
    <property type="protein sequence ID" value="TYC87143.1"/>
    <property type="molecule type" value="Genomic_DNA"/>
</dbReference>
<dbReference type="PANTHER" id="PTHR34215">
    <property type="entry name" value="BLL0784 PROTEIN"/>
    <property type="match status" value="1"/>
</dbReference>
<dbReference type="Gene3D" id="3.30.1230.10">
    <property type="entry name" value="YlxR-like"/>
    <property type="match status" value="1"/>
</dbReference>
<reference evidence="3 6" key="2">
    <citation type="submission" date="2019-08" db="EMBL/GenBank/DDBJ databases">
        <title>Isolation and enrichment of carboxydotrophic bacteria from anaerobic sludge for the production of bio-based chemicals from syngas.</title>
        <authorList>
            <person name="Antares A.L."/>
            <person name="Moreira J."/>
            <person name="Diender M."/>
            <person name="Parshina S.N."/>
            <person name="Stams A.J.M."/>
            <person name="Alves M."/>
            <person name="Alves J.I."/>
            <person name="Sousa D.Z."/>
        </authorList>
    </citation>
    <scope>NUCLEOTIDE SEQUENCE [LARGE SCALE GENOMIC DNA]</scope>
    <source>
        <strain evidence="3 6">JM</strain>
    </source>
</reference>
<protein>
    <submittedName>
        <fullName evidence="3">YlxR family protein</fullName>
    </submittedName>
</protein>
<name>A0A1F2PF36_9FIRM</name>
<dbReference type="RefSeq" id="WP_070372203.1">
    <property type="nucleotide sequence ID" value="NZ_CABIIK010000015.1"/>
</dbReference>
<dbReference type="InterPro" id="IPR037465">
    <property type="entry name" value="YlxR"/>
</dbReference>
<dbReference type="STRING" id="52694.ACWI_29370"/>
<feature type="domain" description="YlxR" evidence="1">
    <location>
        <begin position="7"/>
        <end position="80"/>
    </location>
</feature>
<dbReference type="Proteomes" id="UP000176244">
    <property type="component" value="Unassembled WGS sequence"/>
</dbReference>
<accession>A0A1F2PF36</accession>
<keyword evidence="7" id="KW-1185">Reference proteome</keyword>
<reference evidence="2 5" key="1">
    <citation type="submission" date="2015-09" db="EMBL/GenBank/DDBJ databases">
        <title>Genome sequence of Acetobacterium wieringae DSM 1911.</title>
        <authorList>
            <person name="Poehlein A."/>
            <person name="Bengelsdorf F.R."/>
            <person name="Schiel-Bengelsdorf B."/>
            <person name="Duerre P."/>
            <person name="Daniel R."/>
        </authorList>
    </citation>
    <scope>NUCLEOTIDE SEQUENCE [LARGE SCALE GENOMIC DNA]</scope>
    <source>
        <strain evidence="2 5">DSM 1911</strain>
    </source>
</reference>